<reference evidence="3" key="1">
    <citation type="submission" date="2021-01" db="EMBL/GenBank/DDBJ databases">
        <authorList>
            <person name="Corre E."/>
            <person name="Pelletier E."/>
            <person name="Niang G."/>
            <person name="Scheremetjew M."/>
            <person name="Finn R."/>
            <person name="Kale V."/>
            <person name="Holt S."/>
            <person name="Cochrane G."/>
            <person name="Meng A."/>
            <person name="Brown T."/>
            <person name="Cohen L."/>
        </authorList>
    </citation>
    <scope>NUCLEOTIDE SEQUENCE</scope>
    <source>
        <strain evidence="3">NIES-381</strain>
    </source>
</reference>
<feature type="transmembrane region" description="Helical" evidence="2">
    <location>
        <begin position="360"/>
        <end position="384"/>
    </location>
</feature>
<feature type="transmembrane region" description="Helical" evidence="2">
    <location>
        <begin position="459"/>
        <end position="477"/>
    </location>
</feature>
<keyword evidence="2" id="KW-0812">Transmembrane</keyword>
<name>A0A7S1IGW1_9EUGL</name>
<feature type="transmembrane region" description="Helical" evidence="2">
    <location>
        <begin position="483"/>
        <end position="501"/>
    </location>
</feature>
<dbReference type="AlphaFoldDB" id="A0A7S1IGW1"/>
<proteinExistence type="predicted"/>
<dbReference type="EMBL" id="HBGA01061550">
    <property type="protein sequence ID" value="CAD9011704.1"/>
    <property type="molecule type" value="Transcribed_RNA"/>
</dbReference>
<feature type="region of interest" description="Disordered" evidence="1">
    <location>
        <begin position="1"/>
        <end position="51"/>
    </location>
</feature>
<gene>
    <name evidence="3" type="ORF">EGYM00392_LOCUS22805</name>
</gene>
<sequence>MTQKFNHGEPPVAERPTRIRSMASDESGNRWFHRSRPSSNEKVLSPKTQNHWFRQRSLSSEGVLSPETHNHWFHHQRPSSTETLPSSFRHHEYSDHQRLERVSSQDTEVTKKEDKGMLWKKLQKLGKRQKLKNACDVSASTCVGAVVVHGVKLVHGADKADLVLQVEDHRHIYKCRHIDRHHNGHMWDDPIIFSFTDITGDLGMFVKSKEGLKGRIVVPLQHIRKASADHRSVCELWFNVQPAQQMAALRSTPSGLSMQFEPALLNVRGKGMPRPKVPLGQIGLVVSLHLQMPFYKAVLNSPAFKYQSCSSTHKKKTGQTEESPPDLLEYPVELKCNLKRLQRALMPNTLMRAMEPPWCYLPVALLALIYHAVPIWQFPLVIWLQTLIYGTVKSMIPDHLWKDVYLYEDDCGHIKRSLAQKVARFRRHMFKVAQIAGRVATFLERWSNLVSWGDVQMSAIFYLVYAGVCVLAATMIYLMGERAFCFVVLAALWLGICSAVTKHQRKEPEERPSDASVACDLPQTTSLKFVVARLRTKKTPAAGGPGPGPLEENGSRAKPAGVPAKVIRRAQQAANFMQHVPDTPCMWHRWISETSQIQPNLEDRLLINHPELADNADQLLRDHLLIDDACRTWRASVQKM</sequence>
<evidence type="ECO:0000256" key="2">
    <source>
        <dbReference type="SAM" id="Phobius"/>
    </source>
</evidence>
<protein>
    <submittedName>
        <fullName evidence="3">Uncharacterized protein</fullName>
    </submittedName>
</protein>
<evidence type="ECO:0000313" key="3">
    <source>
        <dbReference type="EMBL" id="CAD9011704.1"/>
    </source>
</evidence>
<organism evidence="3">
    <name type="scientific">Eutreptiella gymnastica</name>
    <dbReference type="NCBI Taxonomy" id="73025"/>
    <lineage>
        <taxon>Eukaryota</taxon>
        <taxon>Discoba</taxon>
        <taxon>Euglenozoa</taxon>
        <taxon>Euglenida</taxon>
        <taxon>Spirocuta</taxon>
        <taxon>Euglenophyceae</taxon>
        <taxon>Eutreptiales</taxon>
        <taxon>Eutreptiaceae</taxon>
        <taxon>Eutreptiella</taxon>
    </lineage>
</organism>
<feature type="compositionally biased region" description="Polar residues" evidence="1">
    <location>
        <begin position="37"/>
        <end position="51"/>
    </location>
</feature>
<feature type="region of interest" description="Disordered" evidence="1">
    <location>
        <begin position="538"/>
        <end position="558"/>
    </location>
</feature>
<keyword evidence="2" id="KW-1133">Transmembrane helix</keyword>
<evidence type="ECO:0000256" key="1">
    <source>
        <dbReference type="SAM" id="MobiDB-lite"/>
    </source>
</evidence>
<accession>A0A7S1IGW1</accession>
<keyword evidence="2" id="KW-0472">Membrane</keyword>